<comment type="caution">
    <text evidence="1">The sequence shown here is derived from an EMBL/GenBank/DDBJ whole genome shotgun (WGS) entry which is preliminary data.</text>
</comment>
<dbReference type="Proteomes" id="UP001198242">
    <property type="component" value="Unassembled WGS sequence"/>
</dbReference>
<evidence type="ECO:0000313" key="2">
    <source>
        <dbReference type="Proteomes" id="UP001198242"/>
    </source>
</evidence>
<keyword evidence="2" id="KW-1185">Reference proteome</keyword>
<reference evidence="1 2" key="1">
    <citation type="submission" date="2021-10" db="EMBL/GenBank/DDBJ databases">
        <title>Anaerobic single-cell dispensing facilitates the cultivation of human gut bacteria.</title>
        <authorList>
            <person name="Afrizal A."/>
        </authorList>
    </citation>
    <scope>NUCLEOTIDE SEQUENCE [LARGE SCALE GENOMIC DNA]</scope>
    <source>
        <strain evidence="1 2">CLA-AA-H232</strain>
    </source>
</reference>
<evidence type="ECO:0000313" key="1">
    <source>
        <dbReference type="EMBL" id="MCC2210419.1"/>
    </source>
</evidence>
<organism evidence="1 2">
    <name type="scientific">Hominilimicola fabiformis</name>
    <dbReference type="NCBI Taxonomy" id="2885356"/>
    <lineage>
        <taxon>Bacteria</taxon>
        <taxon>Bacillati</taxon>
        <taxon>Bacillota</taxon>
        <taxon>Clostridia</taxon>
        <taxon>Eubacteriales</taxon>
        <taxon>Oscillospiraceae</taxon>
        <taxon>Hominilimicola</taxon>
    </lineage>
</organism>
<sequence>MKKKPFITVETENLAVPEVHIDKEDVEETTDTDDTETITYDNVAVPEIHIKRKNK</sequence>
<protein>
    <submittedName>
        <fullName evidence="1">Uncharacterized protein</fullName>
    </submittedName>
</protein>
<gene>
    <name evidence="1" type="ORF">LKE05_06395</name>
</gene>
<accession>A0AAE3DYG9</accession>
<dbReference type="EMBL" id="JAJEQM010000007">
    <property type="protein sequence ID" value="MCC2210419.1"/>
    <property type="molecule type" value="Genomic_DNA"/>
</dbReference>
<name>A0AAE3DYG9_9FIRM</name>
<dbReference type="AlphaFoldDB" id="A0AAE3DYG9"/>
<dbReference type="RefSeq" id="WP_308456292.1">
    <property type="nucleotide sequence ID" value="NZ_JAJEQM010000007.1"/>
</dbReference>
<proteinExistence type="predicted"/>